<protein>
    <recommendedName>
        <fullName evidence="4">Lipoprotein</fullName>
    </recommendedName>
</protein>
<evidence type="ECO:0000313" key="3">
    <source>
        <dbReference type="Proteomes" id="UP001262754"/>
    </source>
</evidence>
<keyword evidence="3" id="KW-1185">Reference proteome</keyword>
<dbReference type="SUPFAM" id="SSF48208">
    <property type="entry name" value="Six-hairpin glycosidases"/>
    <property type="match status" value="1"/>
</dbReference>
<sequence>MFKDFRWAAAGVLCSLTLCGQALAAPDLAYRLTEGQNLNAFIREDSVAAHLLLRNGADPRILVAFPAGNSGVGLWFEPVERPAAWRLDQPLQPVRRSGLNGVMVRASIDAPRLAPKQAVLSNVRYLRDYQAVGSFPAEVAVAPRIDGDTISYRRPRLDGAPGYELTVRVVAGRIDRGAIIAGPDGRIALEITALSGDAPLTPMPVAQLLNPNAAADPAARDALAFLSYREKFLAGSWRFNTYFGRDTLMSVRLLMPALRPAAVEAGLNSVMARLSPGGEVAHEEGIGEFAVLQNRKAGRDGDAAELDYGMVDDDYMLGVVAADYLQGPGQARARSWLAQPLVSESQPGTRTSTGAMLVRNLRFVLTQSRPFAAAPSAKTLIAIKPGRMTGEWRDSNEGLGGGVYAYDVNATLVPAAIEAADRLYRAGLLDPYLSAEDRALFSDAARMGQVWRAKAPPLFRVQLPAADAASAVRSYADGLGVPAAPALRSLGRQPLVFHALSLDAAGKPVPIVNSDEGFDLLFGHPSAADLDTYVTAIMRPFPAGLMTDVGLVVANAAFAAPEAQRRFTPAAYHGAVVWSWQQALLAAGLERQLARCDLPAPVRAKLVASQAELWRAIRATRAVQSSELWSWAFRDGQYQVVPFGAGKADVDESNAAQLWSTVYLAVQPPKARTAAKTIVINPPERRSCAR</sequence>
<gene>
    <name evidence="2" type="ORF">J2800_004285</name>
</gene>
<accession>A0ABU1N507</accession>
<dbReference type="Proteomes" id="UP001262754">
    <property type="component" value="Unassembled WGS sequence"/>
</dbReference>
<comment type="caution">
    <text evidence="2">The sequence shown here is derived from an EMBL/GenBank/DDBJ whole genome shotgun (WGS) entry which is preliminary data.</text>
</comment>
<keyword evidence="1" id="KW-0732">Signal</keyword>
<reference evidence="2 3" key="1">
    <citation type="submission" date="2023-07" db="EMBL/GenBank/DDBJ databases">
        <title>Sorghum-associated microbial communities from plants grown in Nebraska, USA.</title>
        <authorList>
            <person name="Schachtman D."/>
        </authorList>
    </citation>
    <scope>NUCLEOTIDE SEQUENCE [LARGE SCALE GENOMIC DNA]</scope>
    <source>
        <strain evidence="2 3">DS2154</strain>
    </source>
</reference>
<proteinExistence type="predicted"/>
<dbReference type="InterPro" id="IPR008928">
    <property type="entry name" value="6-hairpin_glycosidase_sf"/>
</dbReference>
<dbReference type="EMBL" id="JAVDRL010000013">
    <property type="protein sequence ID" value="MDR6533519.1"/>
    <property type="molecule type" value="Genomic_DNA"/>
</dbReference>
<dbReference type="RefSeq" id="WP_310034413.1">
    <property type="nucleotide sequence ID" value="NZ_JAVDRL010000013.1"/>
</dbReference>
<evidence type="ECO:0008006" key="4">
    <source>
        <dbReference type="Google" id="ProtNLM"/>
    </source>
</evidence>
<name>A0ABU1N507_9CAUL</name>
<feature type="chain" id="PRO_5045331228" description="Lipoprotein" evidence="1">
    <location>
        <begin position="25"/>
        <end position="690"/>
    </location>
</feature>
<evidence type="ECO:0000313" key="2">
    <source>
        <dbReference type="EMBL" id="MDR6533519.1"/>
    </source>
</evidence>
<evidence type="ECO:0000256" key="1">
    <source>
        <dbReference type="SAM" id="SignalP"/>
    </source>
</evidence>
<feature type="signal peptide" evidence="1">
    <location>
        <begin position="1"/>
        <end position="24"/>
    </location>
</feature>
<organism evidence="2 3">
    <name type="scientific">Caulobacter rhizosphaerae</name>
    <dbReference type="NCBI Taxonomy" id="2010972"/>
    <lineage>
        <taxon>Bacteria</taxon>
        <taxon>Pseudomonadati</taxon>
        <taxon>Pseudomonadota</taxon>
        <taxon>Alphaproteobacteria</taxon>
        <taxon>Caulobacterales</taxon>
        <taxon>Caulobacteraceae</taxon>
        <taxon>Caulobacter</taxon>
    </lineage>
</organism>